<proteinExistence type="inferred from homology"/>
<comment type="similarity">
    <text evidence="1">Belongs to the short-chain dehydrogenases/reductases (SDR) family.</text>
</comment>
<dbReference type="PRINTS" id="PR00081">
    <property type="entry name" value="GDHRDH"/>
</dbReference>
<reference evidence="2" key="1">
    <citation type="submission" date="2020-09" db="EMBL/GenBank/DDBJ databases">
        <title>Bacillus faecalis sp. nov., a moderately halophilic bacterium isolated from cow faeces.</title>
        <authorList>
            <person name="Jiang L."/>
            <person name="Lee J."/>
        </authorList>
    </citation>
    <scope>NUCLEOTIDE SEQUENCE</scope>
    <source>
        <strain evidence="2">AGMB 02131</strain>
    </source>
</reference>
<dbReference type="Pfam" id="PF13561">
    <property type="entry name" value="adh_short_C2"/>
    <property type="match status" value="1"/>
</dbReference>
<dbReference type="RefSeq" id="WP_190996845.1">
    <property type="nucleotide sequence ID" value="NZ_JACXSI010000005.1"/>
</dbReference>
<dbReference type="Gene3D" id="3.40.50.720">
    <property type="entry name" value="NAD(P)-binding Rossmann-like Domain"/>
    <property type="match status" value="1"/>
</dbReference>
<comment type="caution">
    <text evidence="2">The sequence shown here is derived from an EMBL/GenBank/DDBJ whole genome shotgun (WGS) entry which is preliminary data.</text>
</comment>
<dbReference type="EMBL" id="JACXSI010000005">
    <property type="protein sequence ID" value="MBD3107297.1"/>
    <property type="molecule type" value="Genomic_DNA"/>
</dbReference>
<keyword evidence="3" id="KW-1185">Reference proteome</keyword>
<evidence type="ECO:0000313" key="2">
    <source>
        <dbReference type="EMBL" id="MBD3107297.1"/>
    </source>
</evidence>
<dbReference type="PANTHER" id="PTHR42879:SF6">
    <property type="entry name" value="NADPH-DEPENDENT REDUCTASE BACG"/>
    <property type="match status" value="1"/>
</dbReference>
<evidence type="ECO:0000256" key="1">
    <source>
        <dbReference type="ARBA" id="ARBA00006484"/>
    </source>
</evidence>
<name>A0A927CSY6_9BACI</name>
<dbReference type="AlphaFoldDB" id="A0A927CSY6"/>
<dbReference type="Proteomes" id="UP000602076">
    <property type="component" value="Unassembled WGS sequence"/>
</dbReference>
<protein>
    <submittedName>
        <fullName evidence="2">SDR family oxidoreductase</fullName>
    </submittedName>
</protein>
<dbReference type="InterPro" id="IPR050259">
    <property type="entry name" value="SDR"/>
</dbReference>
<accession>A0A927CSY6</accession>
<evidence type="ECO:0000313" key="3">
    <source>
        <dbReference type="Proteomes" id="UP000602076"/>
    </source>
</evidence>
<dbReference type="InterPro" id="IPR036291">
    <property type="entry name" value="NAD(P)-bd_dom_sf"/>
</dbReference>
<organism evidence="2 3">
    <name type="scientific">Peribacillus faecalis</name>
    <dbReference type="NCBI Taxonomy" id="2772559"/>
    <lineage>
        <taxon>Bacteria</taxon>
        <taxon>Bacillati</taxon>
        <taxon>Bacillota</taxon>
        <taxon>Bacilli</taxon>
        <taxon>Bacillales</taxon>
        <taxon>Bacillaceae</taxon>
        <taxon>Peribacillus</taxon>
    </lineage>
</organism>
<dbReference type="SUPFAM" id="SSF51735">
    <property type="entry name" value="NAD(P)-binding Rossmann-fold domains"/>
    <property type="match status" value="1"/>
</dbReference>
<dbReference type="InterPro" id="IPR002347">
    <property type="entry name" value="SDR_fam"/>
</dbReference>
<sequence length="254" mass="28094">MKKSVLITGGTKGLGKELALAFARNGSNVVMNYYNDEQSAIETYEQVSSYGTKVELIKSNVGNYEEMVKLCRESIVRMGTIDIFIHNAVHAIKSDLSTISPDLWRHAFNINLDPLLIGAQELTPAMKKKQWGRIFAITSLGSEFAVKDYAAVGVPKAAMEALIRYFAVEFGPHGITSNTISPGTLNTESLRKLNPNFKERIEATNTKIPYKRPMEIEDVAKVIVTLCSDNMEMVNGEVIRIDGGLRIKAHVEGL</sequence>
<gene>
    <name evidence="2" type="ORF">IEO70_02880</name>
</gene>
<dbReference type="PANTHER" id="PTHR42879">
    <property type="entry name" value="3-OXOACYL-(ACYL-CARRIER-PROTEIN) REDUCTASE"/>
    <property type="match status" value="1"/>
</dbReference>